<gene>
    <name evidence="5" type="ORF">GCL60_14240</name>
</gene>
<dbReference type="Pfam" id="PF00293">
    <property type="entry name" value="NUDIX"/>
    <property type="match status" value="1"/>
</dbReference>
<dbReference type="SUPFAM" id="SSF55811">
    <property type="entry name" value="Nudix"/>
    <property type="match status" value="1"/>
</dbReference>
<dbReference type="InterPro" id="IPR020084">
    <property type="entry name" value="NUDIX_hydrolase_CS"/>
</dbReference>
<dbReference type="EMBL" id="WFLM01000005">
    <property type="protein sequence ID" value="KAB8036994.1"/>
    <property type="molecule type" value="Genomic_DNA"/>
</dbReference>
<keyword evidence="6" id="KW-1185">Reference proteome</keyword>
<dbReference type="GO" id="GO:0016787">
    <property type="term" value="F:hydrolase activity"/>
    <property type="evidence" value="ECO:0007669"/>
    <property type="project" value="UniProtKB-KW"/>
</dbReference>
<keyword evidence="2 3" id="KW-0378">Hydrolase</keyword>
<name>A0A6N6VPP2_9BACT</name>
<comment type="cofactor">
    <cofactor evidence="1">
        <name>Mg(2+)</name>
        <dbReference type="ChEBI" id="CHEBI:18420"/>
    </cofactor>
</comment>
<evidence type="ECO:0000313" key="5">
    <source>
        <dbReference type="EMBL" id="KAB8036994.1"/>
    </source>
</evidence>
<reference evidence="5 6" key="1">
    <citation type="submission" date="2019-10" db="EMBL/GenBank/DDBJ databases">
        <title>New species of Slilvanegrellaceae.</title>
        <authorList>
            <person name="Pitt A."/>
            <person name="Hahn M.W."/>
        </authorList>
    </citation>
    <scope>NUCLEOTIDE SEQUENCE [LARGE SCALE GENOMIC DNA]</scope>
    <source>
        <strain evidence="5 6">SP-Ram-0.45-NSY-1</strain>
    </source>
</reference>
<dbReference type="InterPro" id="IPR000086">
    <property type="entry name" value="NUDIX_hydrolase_dom"/>
</dbReference>
<protein>
    <submittedName>
        <fullName evidence="5">NUDIX domain-containing protein</fullName>
    </submittedName>
</protein>
<evidence type="ECO:0000256" key="2">
    <source>
        <dbReference type="ARBA" id="ARBA00022801"/>
    </source>
</evidence>
<dbReference type="PROSITE" id="PS51462">
    <property type="entry name" value="NUDIX"/>
    <property type="match status" value="1"/>
</dbReference>
<proteinExistence type="inferred from homology"/>
<dbReference type="PROSITE" id="PS00893">
    <property type="entry name" value="NUDIX_BOX"/>
    <property type="match status" value="1"/>
</dbReference>
<dbReference type="PANTHER" id="PTHR43046:SF2">
    <property type="entry name" value="8-OXO-DGTP DIPHOSPHATASE-RELATED"/>
    <property type="match status" value="1"/>
</dbReference>
<evidence type="ECO:0000256" key="3">
    <source>
        <dbReference type="RuleBase" id="RU003476"/>
    </source>
</evidence>
<dbReference type="Gene3D" id="3.90.79.10">
    <property type="entry name" value="Nucleoside Triphosphate Pyrophosphohydrolase"/>
    <property type="match status" value="1"/>
</dbReference>
<evidence type="ECO:0000259" key="4">
    <source>
        <dbReference type="PROSITE" id="PS51462"/>
    </source>
</evidence>
<dbReference type="InterPro" id="IPR020476">
    <property type="entry name" value="Nudix_hydrolase"/>
</dbReference>
<feature type="domain" description="Nudix hydrolase" evidence="4">
    <location>
        <begin position="32"/>
        <end position="156"/>
    </location>
</feature>
<comment type="similarity">
    <text evidence="3">Belongs to the Nudix hydrolase family.</text>
</comment>
<evidence type="ECO:0000256" key="1">
    <source>
        <dbReference type="ARBA" id="ARBA00001946"/>
    </source>
</evidence>
<dbReference type="PRINTS" id="PR00502">
    <property type="entry name" value="NUDIXFAMILY"/>
</dbReference>
<accession>A0A6N6VPP2</accession>
<sequence length="163" mass="18896">MYRIKILKNSTIQFLFLILLTFKKSYQKLVGISTNGARAVIINDKEEVLLVMHTYTPGWHFPGGGVDKGESPREAVIREVREEAGVIVQENPVIFECYFNIYGGVDDIVSLYIIKKFQIQKIKSKEIAEVKWFPINRLPENASKATKRRIAEIFFNLEKSERW</sequence>
<dbReference type="AlphaFoldDB" id="A0A6N6VPP2"/>
<dbReference type="PANTHER" id="PTHR43046">
    <property type="entry name" value="GDP-MANNOSE MANNOSYL HYDROLASE"/>
    <property type="match status" value="1"/>
</dbReference>
<evidence type="ECO:0000313" key="6">
    <source>
        <dbReference type="Proteomes" id="UP000437748"/>
    </source>
</evidence>
<comment type="caution">
    <text evidence="5">The sequence shown here is derived from an EMBL/GenBank/DDBJ whole genome shotgun (WGS) entry which is preliminary data.</text>
</comment>
<organism evidence="5 6">
    <name type="scientific">Silvanigrella paludirubra</name>
    <dbReference type="NCBI Taxonomy" id="2499159"/>
    <lineage>
        <taxon>Bacteria</taxon>
        <taxon>Pseudomonadati</taxon>
        <taxon>Bdellovibrionota</taxon>
        <taxon>Oligoflexia</taxon>
        <taxon>Silvanigrellales</taxon>
        <taxon>Silvanigrellaceae</taxon>
        <taxon>Silvanigrella</taxon>
    </lineage>
</organism>
<dbReference type="InterPro" id="IPR015797">
    <property type="entry name" value="NUDIX_hydrolase-like_dom_sf"/>
</dbReference>
<dbReference type="Proteomes" id="UP000437748">
    <property type="component" value="Unassembled WGS sequence"/>
</dbReference>